<dbReference type="GO" id="GO:0051539">
    <property type="term" value="F:4 iron, 4 sulfur cluster binding"/>
    <property type="evidence" value="ECO:0007669"/>
    <property type="project" value="UniProtKB-KW"/>
</dbReference>
<evidence type="ECO:0000256" key="2">
    <source>
        <dbReference type="ARBA" id="ARBA00022485"/>
    </source>
</evidence>
<feature type="binding site" evidence="8">
    <location>
        <position position="401"/>
    </location>
    <ligand>
        <name>[4Fe-4S] cluster</name>
        <dbReference type="ChEBI" id="CHEBI:49883"/>
        <label>2</label>
    </ligand>
</feature>
<dbReference type="InterPro" id="IPR010208">
    <property type="entry name" value="Ion_transpt_RnfC/RsxC"/>
</dbReference>
<dbReference type="Pfam" id="PF10531">
    <property type="entry name" value="SLBB"/>
    <property type="match status" value="1"/>
</dbReference>
<dbReference type="Pfam" id="PF12838">
    <property type="entry name" value="Fer4_7"/>
    <property type="match status" value="1"/>
</dbReference>
<dbReference type="RefSeq" id="WP_192029965.1">
    <property type="nucleotide sequence ID" value="NZ_JACYTR010000025.1"/>
</dbReference>
<evidence type="ECO:0000256" key="8">
    <source>
        <dbReference type="HAMAP-Rule" id="MF_00461"/>
    </source>
</evidence>
<dbReference type="PROSITE" id="PS00198">
    <property type="entry name" value="4FE4S_FER_1"/>
    <property type="match status" value="1"/>
</dbReference>
<feature type="binding site" evidence="8">
    <location>
        <position position="368"/>
    </location>
    <ligand>
        <name>[4Fe-4S] cluster</name>
        <dbReference type="ChEBI" id="CHEBI:49883"/>
        <label>1</label>
    </ligand>
</feature>
<dbReference type="InterPro" id="IPR017896">
    <property type="entry name" value="4Fe4S_Fe-S-bd"/>
</dbReference>
<dbReference type="NCBIfam" id="TIGR01945">
    <property type="entry name" value="rnfC"/>
    <property type="match status" value="1"/>
</dbReference>
<dbReference type="Proteomes" id="UP000613768">
    <property type="component" value="Unassembled WGS sequence"/>
</dbReference>
<comment type="subcellular location">
    <subcellularLocation>
        <location evidence="8">Cell inner membrane</location>
        <topology evidence="8">Peripheral membrane protein</topology>
    </subcellularLocation>
</comment>
<dbReference type="Pfam" id="PF01512">
    <property type="entry name" value="Complex1_51K"/>
    <property type="match status" value="1"/>
</dbReference>
<feature type="binding site" evidence="8">
    <location>
        <position position="407"/>
    </location>
    <ligand>
        <name>[4Fe-4S] cluster</name>
        <dbReference type="ChEBI" id="CHEBI:49883"/>
        <label>2</label>
    </ligand>
</feature>
<keyword evidence="8" id="KW-1003">Cell membrane</keyword>
<dbReference type="SUPFAM" id="SSF46548">
    <property type="entry name" value="alpha-helical ferredoxin"/>
    <property type="match status" value="1"/>
</dbReference>
<dbReference type="PANTHER" id="PTHR43034">
    <property type="entry name" value="ION-TRANSLOCATING OXIDOREDUCTASE COMPLEX SUBUNIT C"/>
    <property type="match status" value="1"/>
</dbReference>
<proteinExistence type="inferred from homology"/>
<keyword evidence="3 8" id="KW-0479">Metal-binding</keyword>
<dbReference type="GO" id="GO:0009055">
    <property type="term" value="F:electron transfer activity"/>
    <property type="evidence" value="ECO:0007669"/>
    <property type="project" value="InterPro"/>
</dbReference>
<feature type="region of interest" description="Disordered" evidence="9">
    <location>
        <begin position="451"/>
        <end position="471"/>
    </location>
</feature>
<comment type="similarity">
    <text evidence="8">Belongs to the 4Fe4S bacterial-type ferredoxin family. RnfC subfamily.</text>
</comment>
<evidence type="ECO:0000256" key="5">
    <source>
        <dbReference type="ARBA" id="ARBA00022982"/>
    </source>
</evidence>
<keyword evidence="12" id="KW-1185">Reference proteome</keyword>
<comment type="function">
    <text evidence="8">Part of a membrane-bound complex that couples electron transfer with translocation of ions across the membrane.</text>
</comment>
<comment type="cofactor">
    <cofactor evidence="8">
        <name>[4Fe-4S] cluster</name>
        <dbReference type="ChEBI" id="CHEBI:49883"/>
    </cofactor>
    <text evidence="8">Binds 2 [4Fe-4S] clusters per subunit.</text>
</comment>
<gene>
    <name evidence="11" type="primary">rsxC</name>
    <name evidence="8" type="synonym">rnfC</name>
    <name evidence="11" type="ORF">IFO71_12450</name>
</gene>
<comment type="caution">
    <text evidence="11">The sequence shown here is derived from an EMBL/GenBank/DDBJ whole genome shotgun (WGS) entry which is preliminary data.</text>
</comment>
<evidence type="ECO:0000313" key="12">
    <source>
        <dbReference type="Proteomes" id="UP000613768"/>
    </source>
</evidence>
<dbReference type="InterPro" id="IPR011538">
    <property type="entry name" value="Nuo51_FMN-bd"/>
</dbReference>
<comment type="subunit">
    <text evidence="8">The complex is composed of six subunits: RnfA, RnfB, RnfC, RnfD, RnfE and RnfG.</text>
</comment>
<feature type="binding site" evidence="8">
    <location>
        <position position="411"/>
    </location>
    <ligand>
        <name>[4Fe-4S] cluster</name>
        <dbReference type="ChEBI" id="CHEBI:49883"/>
        <label>1</label>
    </ligand>
</feature>
<keyword evidence="6 8" id="KW-0408">Iron</keyword>
<dbReference type="HAMAP" id="MF_00461">
    <property type="entry name" value="RsxC_RnfC"/>
    <property type="match status" value="1"/>
</dbReference>
<protein>
    <recommendedName>
        <fullName evidence="8">Ion-translocating oxidoreductase complex subunit C</fullName>
        <ecNumber evidence="8">7.-.-.-</ecNumber>
    </recommendedName>
    <alternativeName>
        <fullName evidence="8">Rnf electron transport complex subunit C</fullName>
    </alternativeName>
</protein>
<keyword evidence="7 8" id="KW-0411">Iron-sulfur</keyword>
<keyword evidence="8" id="KW-1278">Translocase</keyword>
<feature type="binding site" evidence="8">
    <location>
        <position position="365"/>
    </location>
    <ligand>
        <name>[4Fe-4S] cluster</name>
        <dbReference type="ChEBI" id="CHEBI:49883"/>
        <label>1</label>
    </ligand>
</feature>
<dbReference type="Gene3D" id="3.40.50.11540">
    <property type="entry name" value="NADH-ubiquinone oxidoreductase 51kDa subunit"/>
    <property type="match status" value="1"/>
</dbReference>
<feature type="binding site" evidence="8">
    <location>
        <position position="404"/>
    </location>
    <ligand>
        <name>[4Fe-4S] cluster</name>
        <dbReference type="ChEBI" id="CHEBI:49883"/>
        <label>2</label>
    </ligand>
</feature>
<sequence length="494" mass="53583">MPGEGFPGGLRLPAHKEAAARPIALCPLPRELAIPLLQHAGSEGRPRVEPGQAVLAGEVLSCGDDPRFVPIHAPCAGRVSAIEQRPLPHPSRLSGWHVVIKPDHPEHIVSPRRGPPFEGGIEQALPLIRDAGVAGLGGAGFPTHDKLAHSRDWLILNGAECEPYIACDDRLLRERAVQLIDDARLVRRLLQAQRCCIAIEQPMQEAISAVRQALADASDIELRVVDGRYPQGGERQLIQAITGREVPRGRLPRDIGVMVMNVATVLAVGDALSGVPLTRRLVSVAGSGVQQPGVFDVALGTPMAVLIEAAGGYREPVKRLVMGGPMMGLALEHDQYPISKSCNSILLLGEAELLGVSTALPCIRCGDCAEVCPAGLLPQQLFHFSRAGQEARLEQHGLEACIECACCDYVCPSQLPLSAEFRYAKQSLAVRRSEQRAAELARQRFESRQQRLQRQAEERTQKLEAKRRQVAQGNEMQKLLARAKAQAHKQGDET</sequence>
<evidence type="ECO:0000313" key="11">
    <source>
        <dbReference type="EMBL" id="MBD8526548.1"/>
    </source>
</evidence>
<feature type="binding site" evidence="8">
    <location>
        <position position="362"/>
    </location>
    <ligand>
        <name>[4Fe-4S] cluster</name>
        <dbReference type="ChEBI" id="CHEBI:49883"/>
        <label>1</label>
    </ligand>
</feature>
<dbReference type="InterPro" id="IPR017900">
    <property type="entry name" value="4Fe4S_Fe_S_CS"/>
</dbReference>
<feature type="binding site" evidence="8">
    <location>
        <position position="372"/>
    </location>
    <ligand>
        <name>[4Fe-4S] cluster</name>
        <dbReference type="ChEBI" id="CHEBI:49883"/>
        <label>2</label>
    </ligand>
</feature>
<keyword evidence="2 8" id="KW-0004">4Fe-4S</keyword>
<evidence type="ECO:0000256" key="3">
    <source>
        <dbReference type="ARBA" id="ARBA00022723"/>
    </source>
</evidence>
<feature type="compositionally biased region" description="Basic and acidic residues" evidence="9">
    <location>
        <begin position="451"/>
        <end position="467"/>
    </location>
</feature>
<feature type="domain" description="4Fe-4S ferredoxin-type" evidence="10">
    <location>
        <begin position="352"/>
        <end position="382"/>
    </location>
</feature>
<keyword evidence="4 8" id="KW-0677">Repeat</keyword>
<dbReference type="EC" id="7.-.-.-" evidence="8"/>
<evidence type="ECO:0000256" key="4">
    <source>
        <dbReference type="ARBA" id="ARBA00022737"/>
    </source>
</evidence>
<keyword evidence="1 8" id="KW-0813">Transport</keyword>
<evidence type="ECO:0000259" key="10">
    <source>
        <dbReference type="PROSITE" id="PS51379"/>
    </source>
</evidence>
<evidence type="ECO:0000256" key="1">
    <source>
        <dbReference type="ARBA" id="ARBA00022448"/>
    </source>
</evidence>
<accession>A0AAW3ZK93</accession>
<dbReference type="InterPro" id="IPR019554">
    <property type="entry name" value="Soluble_ligand-bd"/>
</dbReference>
<organism evidence="11 12">
    <name type="scientific">Pseudomarimonas arenosa</name>
    <dbReference type="NCBI Taxonomy" id="2774145"/>
    <lineage>
        <taxon>Bacteria</taxon>
        <taxon>Pseudomonadati</taxon>
        <taxon>Pseudomonadota</taxon>
        <taxon>Gammaproteobacteria</taxon>
        <taxon>Lysobacterales</taxon>
        <taxon>Lysobacteraceae</taxon>
        <taxon>Pseudomarimonas</taxon>
    </lineage>
</organism>
<evidence type="ECO:0000256" key="6">
    <source>
        <dbReference type="ARBA" id="ARBA00023004"/>
    </source>
</evidence>
<dbReference type="EMBL" id="JACYTR010000025">
    <property type="protein sequence ID" value="MBD8526548.1"/>
    <property type="molecule type" value="Genomic_DNA"/>
</dbReference>
<dbReference type="NCBIfam" id="NF003454">
    <property type="entry name" value="PRK05035.1"/>
    <property type="match status" value="1"/>
</dbReference>
<evidence type="ECO:0000256" key="9">
    <source>
        <dbReference type="SAM" id="MobiDB-lite"/>
    </source>
</evidence>
<dbReference type="PROSITE" id="PS51379">
    <property type="entry name" value="4FE4S_FER_2"/>
    <property type="match status" value="1"/>
</dbReference>
<reference evidence="11 12" key="1">
    <citation type="submission" date="2020-09" db="EMBL/GenBank/DDBJ databases">
        <title>Pseudoxanthomonas sp. CAU 1598 isolated from sand of Yaerae Beach.</title>
        <authorList>
            <person name="Kim W."/>
        </authorList>
    </citation>
    <scope>NUCLEOTIDE SEQUENCE [LARGE SCALE GENOMIC DNA]</scope>
    <source>
        <strain evidence="11 12">CAU 1598</strain>
    </source>
</reference>
<keyword evidence="8" id="KW-0472">Membrane</keyword>
<dbReference type="PANTHER" id="PTHR43034:SF2">
    <property type="entry name" value="ION-TRANSLOCATING OXIDOREDUCTASE COMPLEX SUBUNIT C"/>
    <property type="match status" value="1"/>
</dbReference>
<dbReference type="Gene3D" id="3.30.70.20">
    <property type="match status" value="1"/>
</dbReference>
<dbReference type="Pfam" id="PF13375">
    <property type="entry name" value="RnfC_N"/>
    <property type="match status" value="1"/>
</dbReference>
<dbReference type="InterPro" id="IPR026902">
    <property type="entry name" value="RnfC_N"/>
</dbReference>
<keyword evidence="8" id="KW-0997">Cell inner membrane</keyword>
<dbReference type="GO" id="GO:0005886">
    <property type="term" value="C:plasma membrane"/>
    <property type="evidence" value="ECO:0007669"/>
    <property type="project" value="UniProtKB-SubCell"/>
</dbReference>
<dbReference type="InterPro" id="IPR037225">
    <property type="entry name" value="Nuo51_FMN-bd_sf"/>
</dbReference>
<dbReference type="Gene3D" id="3.10.20.600">
    <property type="match status" value="1"/>
</dbReference>
<dbReference type="GO" id="GO:0046872">
    <property type="term" value="F:metal ion binding"/>
    <property type="evidence" value="ECO:0007669"/>
    <property type="project" value="UniProtKB-KW"/>
</dbReference>
<dbReference type="GO" id="GO:0022900">
    <property type="term" value="P:electron transport chain"/>
    <property type="evidence" value="ECO:0007669"/>
    <property type="project" value="UniProtKB-UniRule"/>
</dbReference>
<evidence type="ECO:0000256" key="7">
    <source>
        <dbReference type="ARBA" id="ARBA00023014"/>
    </source>
</evidence>
<dbReference type="AlphaFoldDB" id="A0AAW3ZK93"/>
<name>A0AAW3ZK93_9GAMM</name>
<keyword evidence="5 8" id="KW-0249">Electron transport</keyword>
<dbReference type="SUPFAM" id="SSF142019">
    <property type="entry name" value="Nqo1 FMN-binding domain-like"/>
    <property type="match status" value="1"/>
</dbReference>